<dbReference type="Proteomes" id="UP000789860">
    <property type="component" value="Unassembled WGS sequence"/>
</dbReference>
<reference evidence="1" key="1">
    <citation type="submission" date="2021-06" db="EMBL/GenBank/DDBJ databases">
        <authorList>
            <person name="Kallberg Y."/>
            <person name="Tangrot J."/>
            <person name="Rosling A."/>
        </authorList>
    </citation>
    <scope>NUCLEOTIDE SEQUENCE</scope>
    <source>
        <strain evidence="1">AU212A</strain>
    </source>
</reference>
<organism evidence="1 2">
    <name type="scientific">Scutellospora calospora</name>
    <dbReference type="NCBI Taxonomy" id="85575"/>
    <lineage>
        <taxon>Eukaryota</taxon>
        <taxon>Fungi</taxon>
        <taxon>Fungi incertae sedis</taxon>
        <taxon>Mucoromycota</taxon>
        <taxon>Glomeromycotina</taxon>
        <taxon>Glomeromycetes</taxon>
        <taxon>Diversisporales</taxon>
        <taxon>Gigasporaceae</taxon>
        <taxon>Scutellospora</taxon>
    </lineage>
</organism>
<dbReference type="EMBL" id="CAJVPM010038399">
    <property type="protein sequence ID" value="CAG8698023.1"/>
    <property type="molecule type" value="Genomic_DNA"/>
</dbReference>
<evidence type="ECO:0000313" key="2">
    <source>
        <dbReference type="Proteomes" id="UP000789860"/>
    </source>
</evidence>
<keyword evidence="2" id="KW-1185">Reference proteome</keyword>
<proteinExistence type="predicted"/>
<evidence type="ECO:0000313" key="1">
    <source>
        <dbReference type="EMBL" id="CAG8698023.1"/>
    </source>
</evidence>
<feature type="non-terminal residue" evidence="1">
    <location>
        <position position="58"/>
    </location>
</feature>
<sequence length="58" mass="6848">HSNYYNLYTKIPTFTTIVADTLNFDYFFTNYLNSYEVAFDKKHSNNTRAISTSLRPID</sequence>
<feature type="non-terminal residue" evidence="1">
    <location>
        <position position="1"/>
    </location>
</feature>
<name>A0ACA9P905_9GLOM</name>
<comment type="caution">
    <text evidence="1">The sequence shown here is derived from an EMBL/GenBank/DDBJ whole genome shotgun (WGS) entry which is preliminary data.</text>
</comment>
<gene>
    <name evidence="1" type="ORF">SCALOS_LOCUS10386</name>
</gene>
<accession>A0ACA9P905</accession>
<protein>
    <submittedName>
        <fullName evidence="1">586_t:CDS:1</fullName>
    </submittedName>
</protein>